<feature type="compositionally biased region" description="Polar residues" evidence="1">
    <location>
        <begin position="239"/>
        <end position="250"/>
    </location>
</feature>
<feature type="compositionally biased region" description="Polar residues" evidence="1">
    <location>
        <begin position="108"/>
        <end position="119"/>
    </location>
</feature>
<evidence type="ECO:0000313" key="2">
    <source>
        <dbReference type="EMBL" id="OWF52280.1"/>
    </source>
</evidence>
<dbReference type="Proteomes" id="UP000242188">
    <property type="component" value="Unassembled WGS sequence"/>
</dbReference>
<feature type="compositionally biased region" description="Polar residues" evidence="1">
    <location>
        <begin position="392"/>
        <end position="407"/>
    </location>
</feature>
<protein>
    <recommendedName>
        <fullName evidence="4">BEN domain-containing protein</fullName>
    </recommendedName>
</protein>
<reference evidence="2 3" key="1">
    <citation type="journal article" date="2017" name="Nat. Ecol. Evol.">
        <title>Scallop genome provides insights into evolution of bilaterian karyotype and development.</title>
        <authorList>
            <person name="Wang S."/>
            <person name="Zhang J."/>
            <person name="Jiao W."/>
            <person name="Li J."/>
            <person name="Xun X."/>
            <person name="Sun Y."/>
            <person name="Guo X."/>
            <person name="Huan P."/>
            <person name="Dong B."/>
            <person name="Zhang L."/>
            <person name="Hu X."/>
            <person name="Sun X."/>
            <person name="Wang J."/>
            <person name="Zhao C."/>
            <person name="Wang Y."/>
            <person name="Wang D."/>
            <person name="Huang X."/>
            <person name="Wang R."/>
            <person name="Lv J."/>
            <person name="Li Y."/>
            <person name="Zhang Z."/>
            <person name="Liu B."/>
            <person name="Lu W."/>
            <person name="Hui Y."/>
            <person name="Liang J."/>
            <person name="Zhou Z."/>
            <person name="Hou R."/>
            <person name="Li X."/>
            <person name="Liu Y."/>
            <person name="Li H."/>
            <person name="Ning X."/>
            <person name="Lin Y."/>
            <person name="Zhao L."/>
            <person name="Xing Q."/>
            <person name="Dou J."/>
            <person name="Li Y."/>
            <person name="Mao J."/>
            <person name="Guo H."/>
            <person name="Dou H."/>
            <person name="Li T."/>
            <person name="Mu C."/>
            <person name="Jiang W."/>
            <person name="Fu Q."/>
            <person name="Fu X."/>
            <person name="Miao Y."/>
            <person name="Liu J."/>
            <person name="Yu Q."/>
            <person name="Li R."/>
            <person name="Liao H."/>
            <person name="Li X."/>
            <person name="Kong Y."/>
            <person name="Jiang Z."/>
            <person name="Chourrout D."/>
            <person name="Li R."/>
            <person name="Bao Z."/>
        </authorList>
    </citation>
    <scope>NUCLEOTIDE SEQUENCE [LARGE SCALE GENOMIC DNA]</scope>
    <source>
        <strain evidence="2 3">PY_sf001</strain>
    </source>
</reference>
<evidence type="ECO:0008006" key="4">
    <source>
        <dbReference type="Google" id="ProtNLM"/>
    </source>
</evidence>
<gene>
    <name evidence="2" type="ORF">KP79_PYT04119</name>
</gene>
<feature type="compositionally biased region" description="Low complexity" evidence="1">
    <location>
        <begin position="333"/>
        <end position="342"/>
    </location>
</feature>
<feature type="compositionally biased region" description="Polar residues" evidence="1">
    <location>
        <begin position="67"/>
        <end position="100"/>
    </location>
</feature>
<keyword evidence="3" id="KW-1185">Reference proteome</keyword>
<feature type="compositionally biased region" description="Polar residues" evidence="1">
    <location>
        <begin position="205"/>
        <end position="227"/>
    </location>
</feature>
<feature type="compositionally biased region" description="Basic and acidic residues" evidence="1">
    <location>
        <begin position="120"/>
        <end position="129"/>
    </location>
</feature>
<feature type="compositionally biased region" description="Polar residues" evidence="1">
    <location>
        <begin position="343"/>
        <end position="353"/>
    </location>
</feature>
<feature type="region of interest" description="Disordered" evidence="1">
    <location>
        <begin position="591"/>
        <end position="613"/>
    </location>
</feature>
<evidence type="ECO:0000256" key="1">
    <source>
        <dbReference type="SAM" id="MobiDB-lite"/>
    </source>
</evidence>
<feature type="compositionally biased region" description="Low complexity" evidence="1">
    <location>
        <begin position="171"/>
        <end position="180"/>
    </location>
</feature>
<dbReference type="AlphaFoldDB" id="A0A210QU69"/>
<accession>A0A210QU69</accession>
<feature type="region of interest" description="Disordered" evidence="1">
    <location>
        <begin position="65"/>
        <end position="250"/>
    </location>
</feature>
<sequence length="613" mass="68506">MDLCTVKHSFSELINVMNPWTQSHFVMWLDIKVAEYKVYGKMVLDNKSVTTPEWLRNKNLGFDTEMASGQTSKDQTSDSVEITSTGPREQQRYSSTQQQGKDSRIAHNKNTSRVDSSANEIDRSRRETNVVDLSNYSDSQTHVSRTSSSEGSYNPRQAVSSLDKTSQGPLSSGHSASGVRSSDESRVSLDRQHVSHSDFTRGSEHNVSGTKTHSLSYTPDRSTSDYIQKSHTDHHSGAGHQSNNTSTFLNPFPSSNLHMSADVASNFTKLVTNRHFGTETHSKTQFEHPNVSSDVDMTPIKIEILDEDSEDSSPMDSHTYKKSLPDFGRTFATSSRRTSSSSVPTNQQITSPNILGSDILSQGQGHLPNLMTFGDYQNALSQPVPVSMYMTSSQSAEPQVSLATASDDNTEGSGEHETESTENTEQSWKHKKWQYIESLRGSSDNLNPKVQSRIMQRTKVFPDPFPVERLTYGNKARDMISSGVITRPAKMQFLDTVFNEIVKYTGLYPTPTQKMEVAKAIVNSFPKLNVRSKDSHISPADSWFVVLNDKFRNERRGLNNQSYQSQHMRQRALLTVRRAQAHMYNMASMSRSSAGGFSGVIKSQPDKEENDDT</sequence>
<feature type="compositionally biased region" description="Polar residues" evidence="1">
    <location>
        <begin position="131"/>
        <end position="170"/>
    </location>
</feature>
<feature type="compositionally biased region" description="Basic and acidic residues" evidence="1">
    <location>
        <begin position="181"/>
        <end position="204"/>
    </location>
</feature>
<feature type="region of interest" description="Disordered" evidence="1">
    <location>
        <begin position="331"/>
        <end position="353"/>
    </location>
</feature>
<organism evidence="2 3">
    <name type="scientific">Mizuhopecten yessoensis</name>
    <name type="common">Japanese scallop</name>
    <name type="synonym">Patinopecten yessoensis</name>
    <dbReference type="NCBI Taxonomy" id="6573"/>
    <lineage>
        <taxon>Eukaryota</taxon>
        <taxon>Metazoa</taxon>
        <taxon>Spiralia</taxon>
        <taxon>Lophotrochozoa</taxon>
        <taxon>Mollusca</taxon>
        <taxon>Bivalvia</taxon>
        <taxon>Autobranchia</taxon>
        <taxon>Pteriomorphia</taxon>
        <taxon>Pectinida</taxon>
        <taxon>Pectinoidea</taxon>
        <taxon>Pectinidae</taxon>
        <taxon>Mizuhopecten</taxon>
    </lineage>
</organism>
<dbReference type="EMBL" id="NEDP02001857">
    <property type="protein sequence ID" value="OWF52280.1"/>
    <property type="molecule type" value="Genomic_DNA"/>
</dbReference>
<feature type="region of interest" description="Disordered" evidence="1">
    <location>
        <begin position="392"/>
        <end position="427"/>
    </location>
</feature>
<evidence type="ECO:0000313" key="3">
    <source>
        <dbReference type="Proteomes" id="UP000242188"/>
    </source>
</evidence>
<dbReference type="OrthoDB" id="6132251at2759"/>
<name>A0A210QU69_MIZYE</name>
<proteinExistence type="predicted"/>
<comment type="caution">
    <text evidence="2">The sequence shown here is derived from an EMBL/GenBank/DDBJ whole genome shotgun (WGS) entry which is preliminary data.</text>
</comment>